<comment type="subunit">
    <text evidence="10">Monomer.</text>
</comment>
<feature type="region of interest" description="Interaction with substrate tRNA" evidence="10">
    <location>
        <begin position="35"/>
        <end position="38"/>
    </location>
</feature>
<name>A0A2M7E8F5_9BACT</name>
<dbReference type="GO" id="GO:0006400">
    <property type="term" value="P:tRNA modification"/>
    <property type="evidence" value="ECO:0007669"/>
    <property type="project" value="TreeGrafter"/>
</dbReference>
<dbReference type="GO" id="GO:0052381">
    <property type="term" value="F:tRNA dimethylallyltransferase activity"/>
    <property type="evidence" value="ECO:0007669"/>
    <property type="project" value="UniProtKB-UniRule"/>
</dbReference>
<comment type="catalytic activity">
    <reaction evidence="9 10 11">
        <text>adenosine(37) in tRNA + dimethylallyl diphosphate = N(6)-dimethylallyladenosine(37) in tRNA + diphosphate</text>
        <dbReference type="Rhea" id="RHEA:26482"/>
        <dbReference type="Rhea" id="RHEA-COMP:10162"/>
        <dbReference type="Rhea" id="RHEA-COMP:10375"/>
        <dbReference type="ChEBI" id="CHEBI:33019"/>
        <dbReference type="ChEBI" id="CHEBI:57623"/>
        <dbReference type="ChEBI" id="CHEBI:74411"/>
        <dbReference type="ChEBI" id="CHEBI:74415"/>
        <dbReference type="EC" id="2.5.1.75"/>
    </reaction>
</comment>
<sequence length="322" mass="36858">MAIPLLVILGPTAVGKSEIAMSLAKRIQGEILSADSMQLYQGMDLGTAKPSLHQQKEVPHHLINLLEPDKSFNVFEYAKKAEKIIGDIHQREKIPILVGGSGLYIRAVIDGLFEHPKIDSQKRLEISRSLEGKDIASLYRELESVDQKASQRIHPHDSRRIKRALEVFYTSGIPISVLQKKKPEKLFQTLIIGIKRERKELYERINKRVGEIFAQGLVDEVKTLLEKGYSENLNSMQAIGYKETITYLKRERGLEATVELVKRNTRRLAKRQLSWFRGDKRIRWLNLSRQETPEQTAAIIERIINTSYNLLCSGAIHRTNKL</sequence>
<comment type="similarity">
    <text evidence="3 10 13">Belongs to the IPP transferase family.</text>
</comment>
<comment type="caution">
    <text evidence="10">Lacks conserved residue(s) required for the propagation of feature annotation.</text>
</comment>
<feature type="site" description="Interaction with substrate tRNA" evidence="10">
    <location>
        <position position="128"/>
    </location>
</feature>
<evidence type="ECO:0000256" key="7">
    <source>
        <dbReference type="ARBA" id="ARBA00022840"/>
    </source>
</evidence>
<keyword evidence="4 10" id="KW-0808">Transferase</keyword>
<evidence type="ECO:0000256" key="5">
    <source>
        <dbReference type="ARBA" id="ARBA00022694"/>
    </source>
</evidence>
<keyword evidence="5 10" id="KW-0819">tRNA processing</keyword>
<evidence type="ECO:0000313" key="15">
    <source>
        <dbReference type="Proteomes" id="UP000228886"/>
    </source>
</evidence>
<dbReference type="HAMAP" id="MF_00185">
    <property type="entry name" value="IPP_trans"/>
    <property type="match status" value="1"/>
</dbReference>
<dbReference type="EMBL" id="PETL01000221">
    <property type="protein sequence ID" value="PIV63978.1"/>
    <property type="molecule type" value="Genomic_DNA"/>
</dbReference>
<gene>
    <name evidence="10" type="primary">miaA</name>
    <name evidence="14" type="ORF">COS11_04635</name>
</gene>
<dbReference type="InterPro" id="IPR027417">
    <property type="entry name" value="P-loop_NTPase"/>
</dbReference>
<evidence type="ECO:0000256" key="12">
    <source>
        <dbReference type="RuleBase" id="RU003784"/>
    </source>
</evidence>
<keyword evidence="7 10" id="KW-0067">ATP-binding</keyword>
<dbReference type="NCBIfam" id="TIGR00174">
    <property type="entry name" value="miaA"/>
    <property type="match status" value="1"/>
</dbReference>
<keyword evidence="6 10" id="KW-0547">Nucleotide-binding</keyword>
<evidence type="ECO:0000256" key="9">
    <source>
        <dbReference type="ARBA" id="ARBA00049563"/>
    </source>
</evidence>
<comment type="function">
    <text evidence="2 10 12">Catalyzes the transfer of a dimethylallyl group onto the adenine at position 37 in tRNAs that read codons beginning with uridine, leading to the formation of N6-(dimethylallyl)adenosine (i(6)A).</text>
</comment>
<evidence type="ECO:0000256" key="1">
    <source>
        <dbReference type="ARBA" id="ARBA00001946"/>
    </source>
</evidence>
<evidence type="ECO:0000256" key="3">
    <source>
        <dbReference type="ARBA" id="ARBA00005842"/>
    </source>
</evidence>
<reference evidence="15" key="1">
    <citation type="submission" date="2017-09" db="EMBL/GenBank/DDBJ databases">
        <title>Depth-based differentiation of microbial function through sediment-hosted aquifers and enrichment of novel symbionts in the deep terrestrial subsurface.</title>
        <authorList>
            <person name="Probst A.J."/>
            <person name="Ladd B."/>
            <person name="Jarett J.K."/>
            <person name="Geller-Mcgrath D.E."/>
            <person name="Sieber C.M.K."/>
            <person name="Emerson J.B."/>
            <person name="Anantharaman K."/>
            <person name="Thomas B.C."/>
            <person name="Malmstrom R."/>
            <person name="Stieglmeier M."/>
            <person name="Klingl A."/>
            <person name="Woyke T."/>
            <person name="Ryan C.M."/>
            <person name="Banfield J.F."/>
        </authorList>
    </citation>
    <scope>NUCLEOTIDE SEQUENCE [LARGE SCALE GENOMIC DNA]</scope>
</reference>
<dbReference type="PANTHER" id="PTHR11088">
    <property type="entry name" value="TRNA DIMETHYLALLYLTRANSFERASE"/>
    <property type="match status" value="1"/>
</dbReference>
<evidence type="ECO:0000256" key="8">
    <source>
        <dbReference type="ARBA" id="ARBA00022842"/>
    </source>
</evidence>
<dbReference type="Gene3D" id="1.10.20.140">
    <property type="match status" value="1"/>
</dbReference>
<dbReference type="GO" id="GO:0005524">
    <property type="term" value="F:ATP binding"/>
    <property type="evidence" value="ECO:0007669"/>
    <property type="project" value="UniProtKB-UniRule"/>
</dbReference>
<feature type="site" description="Interaction with substrate tRNA" evidence="10">
    <location>
        <position position="101"/>
    </location>
</feature>
<comment type="cofactor">
    <cofactor evidence="1 10">
        <name>Mg(2+)</name>
        <dbReference type="ChEBI" id="CHEBI:18420"/>
    </cofactor>
</comment>
<evidence type="ECO:0000256" key="6">
    <source>
        <dbReference type="ARBA" id="ARBA00022741"/>
    </source>
</evidence>
<comment type="caution">
    <text evidence="14">The sequence shown here is derived from an EMBL/GenBank/DDBJ whole genome shotgun (WGS) entry which is preliminary data.</text>
</comment>
<protein>
    <recommendedName>
        <fullName evidence="10">tRNA dimethylallyltransferase</fullName>
        <ecNumber evidence="10">2.5.1.75</ecNumber>
    </recommendedName>
    <alternativeName>
        <fullName evidence="10">Dimethylallyl diphosphate:tRNA dimethylallyltransferase</fullName>
        <shortName evidence="10">DMAPP:tRNA dimethylallyltransferase</shortName>
        <shortName evidence="10">DMATase</shortName>
    </alternativeName>
    <alternativeName>
        <fullName evidence="10">Isopentenyl-diphosphate:tRNA isopentenyltransferase</fullName>
        <shortName evidence="10">IPP transferase</shortName>
        <shortName evidence="10">IPPT</shortName>
        <shortName evidence="10">IPTase</shortName>
    </alternativeName>
</protein>
<evidence type="ECO:0000256" key="11">
    <source>
        <dbReference type="RuleBase" id="RU003783"/>
    </source>
</evidence>
<dbReference type="Gene3D" id="3.40.50.300">
    <property type="entry name" value="P-loop containing nucleotide triphosphate hydrolases"/>
    <property type="match status" value="1"/>
</dbReference>
<dbReference type="InterPro" id="IPR039657">
    <property type="entry name" value="Dimethylallyltransferase"/>
</dbReference>
<dbReference type="AlphaFoldDB" id="A0A2M7E8F5"/>
<proteinExistence type="inferred from homology"/>
<feature type="binding site" evidence="10">
    <location>
        <begin position="10"/>
        <end position="17"/>
    </location>
    <ligand>
        <name>ATP</name>
        <dbReference type="ChEBI" id="CHEBI:30616"/>
    </ligand>
</feature>
<evidence type="ECO:0000256" key="10">
    <source>
        <dbReference type="HAMAP-Rule" id="MF_00185"/>
    </source>
</evidence>
<accession>A0A2M7E8F5</accession>
<evidence type="ECO:0000313" key="14">
    <source>
        <dbReference type="EMBL" id="PIV63978.1"/>
    </source>
</evidence>
<dbReference type="Pfam" id="PF01715">
    <property type="entry name" value="IPPT"/>
    <property type="match status" value="1"/>
</dbReference>
<evidence type="ECO:0000256" key="13">
    <source>
        <dbReference type="RuleBase" id="RU003785"/>
    </source>
</evidence>
<keyword evidence="8 10" id="KW-0460">Magnesium</keyword>
<dbReference type="PANTHER" id="PTHR11088:SF60">
    <property type="entry name" value="TRNA DIMETHYLALLYLTRANSFERASE"/>
    <property type="match status" value="1"/>
</dbReference>
<dbReference type="EC" id="2.5.1.75" evidence="10"/>
<dbReference type="InterPro" id="IPR018022">
    <property type="entry name" value="IPT"/>
</dbReference>
<evidence type="ECO:0000256" key="4">
    <source>
        <dbReference type="ARBA" id="ARBA00022679"/>
    </source>
</evidence>
<dbReference type="SUPFAM" id="SSF52540">
    <property type="entry name" value="P-loop containing nucleoside triphosphate hydrolases"/>
    <property type="match status" value="2"/>
</dbReference>
<dbReference type="Proteomes" id="UP000228886">
    <property type="component" value="Unassembled WGS sequence"/>
</dbReference>
<feature type="binding site" evidence="10">
    <location>
        <begin position="12"/>
        <end position="17"/>
    </location>
    <ligand>
        <name>substrate</name>
    </ligand>
</feature>
<organism evidence="14 15">
    <name type="scientific">bacterium (Candidatus Ratteibacteria) CG01_land_8_20_14_3_00_40_19</name>
    <dbReference type="NCBI Taxonomy" id="2014290"/>
    <lineage>
        <taxon>Bacteria</taxon>
        <taxon>Candidatus Ratteibacteria</taxon>
    </lineage>
</organism>
<evidence type="ECO:0000256" key="2">
    <source>
        <dbReference type="ARBA" id="ARBA00003213"/>
    </source>
</evidence>